<dbReference type="GO" id="GO:0010181">
    <property type="term" value="F:FMN binding"/>
    <property type="evidence" value="ECO:0007669"/>
    <property type="project" value="InterPro"/>
</dbReference>
<name>A0A4Q9H2D3_9BURK</name>
<dbReference type="FunFam" id="3.20.20.70:FF:000082">
    <property type="entry name" value="NADPH-dependent 2,4-dienoyl-CoA reductase"/>
    <property type="match status" value="1"/>
</dbReference>
<keyword evidence="9" id="KW-0411">Iron-sulfur</keyword>
<evidence type="ECO:0000256" key="4">
    <source>
        <dbReference type="ARBA" id="ARBA00022630"/>
    </source>
</evidence>
<organism evidence="12 13">
    <name type="scientific">Aquabacterium lacunae</name>
    <dbReference type="NCBI Taxonomy" id="2528630"/>
    <lineage>
        <taxon>Bacteria</taxon>
        <taxon>Pseudomonadati</taxon>
        <taxon>Pseudomonadota</taxon>
        <taxon>Betaproteobacteria</taxon>
        <taxon>Burkholderiales</taxon>
        <taxon>Aquabacterium</taxon>
    </lineage>
</organism>
<dbReference type="RefSeq" id="WP_130968518.1">
    <property type="nucleotide sequence ID" value="NZ_SIXI01000005.1"/>
</dbReference>
<dbReference type="Pfam" id="PF07992">
    <property type="entry name" value="Pyr_redox_2"/>
    <property type="match status" value="1"/>
</dbReference>
<gene>
    <name evidence="12" type="ORF">EYS42_12475</name>
</gene>
<dbReference type="PANTHER" id="PTHR42917">
    <property type="entry name" value="2,4-DIENOYL-COA REDUCTASE"/>
    <property type="match status" value="1"/>
</dbReference>
<dbReference type="Gene3D" id="3.40.50.720">
    <property type="entry name" value="NAD(P)-binding Rossmann-like Domain"/>
    <property type="match status" value="1"/>
</dbReference>
<comment type="similarity">
    <text evidence="3">In the N-terminal section; belongs to the NADH:flavin oxidoreductase/NADH oxidase family.</text>
</comment>
<evidence type="ECO:0000256" key="8">
    <source>
        <dbReference type="ARBA" id="ARBA00023004"/>
    </source>
</evidence>
<evidence type="ECO:0000313" key="12">
    <source>
        <dbReference type="EMBL" id="TBO29222.1"/>
    </source>
</evidence>
<dbReference type="GO" id="GO:0033543">
    <property type="term" value="P:fatty acid beta-oxidation, unsaturated, even number, reductase/isomerase pathway"/>
    <property type="evidence" value="ECO:0007669"/>
    <property type="project" value="TreeGrafter"/>
</dbReference>
<keyword evidence="4" id="KW-0285">Flavoprotein</keyword>
<sequence>MSAAYPHLLSPLHLGHTTLRNRVLMGSMHTGLEDARDLSRLAAYFRERAKGGVGLIVTGGFAPNMAGWVKPFAGMLASDRAVQRHRTVTQAVHEAGGRIALQILHTGRYAYHPLAVAPSAIQSPISMFKPWALSARGVQRQVQAFVDCARRARDAGYDGVEIMGSEGYLINQFLARHTNQRHDEWGGDASQRMRLPLEIMARTREAVGPDFIVIYRLSMIDLVPEGSTWAEAVQLGEGIARAGASLINTGIGWHEARIPTIATSVPRAAFAWVTQKMRAELRARGIDTPLVTSNRINTPEVAEQVLADGCADMVSMARPLLADPHFVKKAAEGRAQDINTCIACNQACLDHVFLNKKASCLVNPRACRETELNFRRAPQRKQIAVVGAGPAGLTAATLLAERGHTVHLFEQQADLGGQLNMARQVPGKEEFDEMLRYFRRRVAQTGVQLHLGVQADADLLAPYDEVVLATGVVPRNPRIPGQDHPKVLNYLDVLLHRRVVGHKVAVIGAGGIGFDVAHCLTQAGPSTALDVAAWQAEWGVTDPALAPGGLAPQGPRPHAPAREVTLLQRSPGKPGARLGKTTGWIHRAEMKMRQVQMLSGVNYEQISDQGLLISFGKDRRSPAWLDVDHIVLCAGQEPHRPLAQVLEARGFSVHLIGGAHTASELDAKRAIAQAAELAARL</sequence>
<dbReference type="InterPro" id="IPR023753">
    <property type="entry name" value="FAD/NAD-binding_dom"/>
</dbReference>
<dbReference type="InterPro" id="IPR001155">
    <property type="entry name" value="OxRdtase_FMN_N"/>
</dbReference>
<dbReference type="PANTHER" id="PTHR42917:SF2">
    <property type="entry name" value="2,4-DIENOYL-COA REDUCTASE [(2E)-ENOYL-COA-PRODUCING]"/>
    <property type="match status" value="1"/>
</dbReference>
<dbReference type="GO" id="GO:0051536">
    <property type="term" value="F:iron-sulfur cluster binding"/>
    <property type="evidence" value="ECO:0007669"/>
    <property type="project" value="UniProtKB-KW"/>
</dbReference>
<evidence type="ECO:0000256" key="6">
    <source>
        <dbReference type="ARBA" id="ARBA00022723"/>
    </source>
</evidence>
<dbReference type="CDD" id="cd02930">
    <property type="entry name" value="DCR_FMN"/>
    <property type="match status" value="1"/>
</dbReference>
<comment type="caution">
    <text evidence="12">The sequence shown here is derived from an EMBL/GenBank/DDBJ whole genome shotgun (WGS) entry which is preliminary data.</text>
</comment>
<evidence type="ECO:0000259" key="10">
    <source>
        <dbReference type="Pfam" id="PF00724"/>
    </source>
</evidence>
<evidence type="ECO:0000256" key="2">
    <source>
        <dbReference type="ARBA" id="ARBA00001966"/>
    </source>
</evidence>
<comment type="cofactor">
    <cofactor evidence="2">
        <name>[4Fe-4S] cluster</name>
        <dbReference type="ChEBI" id="CHEBI:49883"/>
    </cofactor>
</comment>
<keyword evidence="6" id="KW-0479">Metal-binding</keyword>
<dbReference type="Pfam" id="PF00724">
    <property type="entry name" value="Oxidored_FMN"/>
    <property type="match status" value="1"/>
</dbReference>
<reference evidence="12 13" key="1">
    <citation type="submission" date="2019-02" db="EMBL/GenBank/DDBJ databases">
        <title>Aquabacterium sp. strain KMB7.</title>
        <authorList>
            <person name="Chen W.-M."/>
        </authorList>
    </citation>
    <scope>NUCLEOTIDE SEQUENCE [LARGE SCALE GENOMIC DNA]</scope>
    <source>
        <strain evidence="12 13">KMB7</strain>
    </source>
</reference>
<comment type="cofactor">
    <cofactor evidence="1">
        <name>FMN</name>
        <dbReference type="ChEBI" id="CHEBI:58210"/>
    </cofactor>
</comment>
<evidence type="ECO:0000256" key="9">
    <source>
        <dbReference type="ARBA" id="ARBA00023014"/>
    </source>
</evidence>
<dbReference type="AlphaFoldDB" id="A0A4Q9H2D3"/>
<dbReference type="Proteomes" id="UP000292120">
    <property type="component" value="Unassembled WGS sequence"/>
</dbReference>
<dbReference type="InterPro" id="IPR013785">
    <property type="entry name" value="Aldolase_TIM"/>
</dbReference>
<dbReference type="PRINTS" id="PR00368">
    <property type="entry name" value="FADPNR"/>
</dbReference>
<accession>A0A4Q9H2D3</accession>
<evidence type="ECO:0000259" key="11">
    <source>
        <dbReference type="Pfam" id="PF07992"/>
    </source>
</evidence>
<proteinExistence type="inferred from homology"/>
<dbReference type="InterPro" id="IPR036188">
    <property type="entry name" value="FAD/NAD-bd_sf"/>
</dbReference>
<keyword evidence="5" id="KW-0288">FMN</keyword>
<evidence type="ECO:0000256" key="1">
    <source>
        <dbReference type="ARBA" id="ARBA00001917"/>
    </source>
</evidence>
<dbReference type="SUPFAM" id="SSF51395">
    <property type="entry name" value="FMN-linked oxidoreductases"/>
    <property type="match status" value="1"/>
</dbReference>
<dbReference type="OrthoDB" id="8985337at2"/>
<keyword evidence="7" id="KW-0560">Oxidoreductase</keyword>
<dbReference type="GO" id="GO:0046872">
    <property type="term" value="F:metal ion binding"/>
    <property type="evidence" value="ECO:0007669"/>
    <property type="project" value="UniProtKB-KW"/>
</dbReference>
<dbReference type="SUPFAM" id="SSF51971">
    <property type="entry name" value="Nucleotide-binding domain"/>
    <property type="match status" value="1"/>
</dbReference>
<evidence type="ECO:0000256" key="5">
    <source>
        <dbReference type="ARBA" id="ARBA00022643"/>
    </source>
</evidence>
<dbReference type="InterPro" id="IPR051793">
    <property type="entry name" value="NADH:flavin_oxidoreductase"/>
</dbReference>
<evidence type="ECO:0000256" key="3">
    <source>
        <dbReference type="ARBA" id="ARBA00011048"/>
    </source>
</evidence>
<keyword evidence="13" id="KW-1185">Reference proteome</keyword>
<dbReference type="EMBL" id="SIXI01000005">
    <property type="protein sequence ID" value="TBO29222.1"/>
    <property type="molecule type" value="Genomic_DNA"/>
</dbReference>
<dbReference type="SUPFAM" id="SSF51905">
    <property type="entry name" value="FAD/NAD(P)-binding domain"/>
    <property type="match status" value="1"/>
</dbReference>
<dbReference type="GO" id="GO:0008670">
    <property type="term" value="F:2,4-dienoyl-CoA reductase (NADPH) activity"/>
    <property type="evidence" value="ECO:0007669"/>
    <property type="project" value="TreeGrafter"/>
</dbReference>
<keyword evidence="8" id="KW-0408">Iron</keyword>
<protein>
    <submittedName>
        <fullName evidence="12">NADPH-dependent 2,4-dienoyl-CoA reductase</fullName>
    </submittedName>
</protein>
<dbReference type="Gene3D" id="3.20.20.70">
    <property type="entry name" value="Aldolase class I"/>
    <property type="match status" value="1"/>
</dbReference>
<evidence type="ECO:0000256" key="7">
    <source>
        <dbReference type="ARBA" id="ARBA00023002"/>
    </source>
</evidence>
<evidence type="ECO:0000313" key="13">
    <source>
        <dbReference type="Proteomes" id="UP000292120"/>
    </source>
</evidence>
<feature type="domain" description="NADH:flavin oxidoreductase/NADH oxidase N-terminal" evidence="10">
    <location>
        <begin position="8"/>
        <end position="336"/>
    </location>
</feature>
<feature type="domain" description="FAD/NAD(P)-binding" evidence="11">
    <location>
        <begin position="382"/>
        <end position="649"/>
    </location>
</feature>
<dbReference type="Gene3D" id="3.50.50.60">
    <property type="entry name" value="FAD/NAD(P)-binding domain"/>
    <property type="match status" value="1"/>
</dbReference>